<evidence type="ECO:0000256" key="1">
    <source>
        <dbReference type="ARBA" id="ARBA00004141"/>
    </source>
</evidence>
<keyword evidence="2 5" id="KW-0812">Transmembrane</keyword>
<feature type="transmembrane region" description="Helical" evidence="5">
    <location>
        <begin position="231"/>
        <end position="254"/>
    </location>
</feature>
<proteinExistence type="predicted"/>
<feature type="transmembrane region" description="Helical" evidence="5">
    <location>
        <begin position="138"/>
        <end position="158"/>
    </location>
</feature>
<evidence type="ECO:0000256" key="2">
    <source>
        <dbReference type="ARBA" id="ARBA00022692"/>
    </source>
</evidence>
<feature type="transmembrane region" description="Helical" evidence="5">
    <location>
        <begin position="6"/>
        <end position="28"/>
    </location>
</feature>
<organism evidence="6 7">
    <name type="scientific">Flavobacterium lipolyticum</name>
    <dbReference type="NCBI Taxonomy" id="2893754"/>
    <lineage>
        <taxon>Bacteria</taxon>
        <taxon>Pseudomonadati</taxon>
        <taxon>Bacteroidota</taxon>
        <taxon>Flavobacteriia</taxon>
        <taxon>Flavobacteriales</taxon>
        <taxon>Flavobacteriaceae</taxon>
        <taxon>Flavobacterium</taxon>
    </lineage>
</organism>
<dbReference type="InterPro" id="IPR002657">
    <property type="entry name" value="BilAc:Na_symport/Acr3"/>
</dbReference>
<feature type="transmembrane region" description="Helical" evidence="5">
    <location>
        <begin position="260"/>
        <end position="280"/>
    </location>
</feature>
<dbReference type="Proteomes" id="UP001430700">
    <property type="component" value="Unassembled WGS sequence"/>
</dbReference>
<dbReference type="Gene3D" id="1.20.1530.20">
    <property type="match status" value="1"/>
</dbReference>
<evidence type="ECO:0000313" key="6">
    <source>
        <dbReference type="EMBL" id="MCC9020002.1"/>
    </source>
</evidence>
<evidence type="ECO:0000256" key="5">
    <source>
        <dbReference type="SAM" id="Phobius"/>
    </source>
</evidence>
<evidence type="ECO:0000256" key="3">
    <source>
        <dbReference type="ARBA" id="ARBA00022989"/>
    </source>
</evidence>
<feature type="transmembrane region" description="Helical" evidence="5">
    <location>
        <begin position="96"/>
        <end position="118"/>
    </location>
</feature>
<keyword evidence="4 5" id="KW-0472">Membrane</keyword>
<dbReference type="PANTHER" id="PTHR10361:SF24">
    <property type="entry name" value="P3 PROTEIN"/>
    <property type="match status" value="1"/>
</dbReference>
<gene>
    <name evidence="6" type="ORF">LNQ34_19730</name>
</gene>
<feature type="transmembrane region" description="Helical" evidence="5">
    <location>
        <begin position="194"/>
        <end position="219"/>
    </location>
</feature>
<feature type="transmembrane region" description="Helical" evidence="5">
    <location>
        <begin position="40"/>
        <end position="63"/>
    </location>
</feature>
<reference evidence="6" key="1">
    <citation type="submission" date="2021-11" db="EMBL/GenBank/DDBJ databases">
        <title>Description of novel Flavobacterium species.</title>
        <authorList>
            <person name="Saticioglu I.B."/>
            <person name="Ay H."/>
            <person name="Altun S."/>
            <person name="Duman M."/>
        </authorList>
    </citation>
    <scope>NUCLEOTIDE SEQUENCE</scope>
    <source>
        <strain evidence="6">F-126</strain>
    </source>
</reference>
<protein>
    <submittedName>
        <fullName evidence="6">Bile acid:sodium symporter family protein</fullName>
    </submittedName>
</protein>
<keyword evidence="3 5" id="KW-1133">Transmembrane helix</keyword>
<feature type="transmembrane region" description="Helical" evidence="5">
    <location>
        <begin position="69"/>
        <end position="89"/>
    </location>
</feature>
<dbReference type="RefSeq" id="WP_230000962.1">
    <property type="nucleotide sequence ID" value="NZ_JAJJMN010000002.1"/>
</dbReference>
<dbReference type="Pfam" id="PF01758">
    <property type="entry name" value="SBF"/>
    <property type="match status" value="1"/>
</dbReference>
<dbReference type="InterPro" id="IPR038770">
    <property type="entry name" value="Na+/solute_symporter_sf"/>
</dbReference>
<comment type="subcellular location">
    <subcellularLocation>
        <location evidence="1">Membrane</location>
        <topology evidence="1">Multi-pass membrane protein</topology>
    </subcellularLocation>
</comment>
<name>A0ABS8M5A8_9FLAO</name>
<dbReference type="PANTHER" id="PTHR10361">
    <property type="entry name" value="SODIUM-BILE ACID COTRANSPORTER"/>
    <property type="match status" value="1"/>
</dbReference>
<evidence type="ECO:0000256" key="4">
    <source>
        <dbReference type="ARBA" id="ARBA00023136"/>
    </source>
</evidence>
<sequence>MEQNSLLTQLLPVALGIIMLGLGLNLKMDDFKNVIYYPKAILVGLLCQMILLPIICFCVSISFNLSPELAVGLILLAASPGGATANLYSHLAKGDVALNISLTAVNSVLTLFTLPFIVNKAIDVFMIDEQVIPMQFKKIVEIFIIVLVPVAIGMLINYRCPKNSRRMEKPVKAMSAVFLVLIIIGAIIKEKDQFLGYFQQVGLACLVFNIISMVIGYYTPLLLSINKKQSIAIGMEIGIHNGTLAIFIALNVIGNSVMSIPAAVYSLIMFFTAALFGYIVNRRRNTDSQN</sequence>
<evidence type="ECO:0000313" key="7">
    <source>
        <dbReference type="Proteomes" id="UP001430700"/>
    </source>
</evidence>
<comment type="caution">
    <text evidence="6">The sequence shown here is derived from an EMBL/GenBank/DDBJ whole genome shotgun (WGS) entry which is preliminary data.</text>
</comment>
<dbReference type="EMBL" id="JAJJMN010000002">
    <property type="protein sequence ID" value="MCC9020002.1"/>
    <property type="molecule type" value="Genomic_DNA"/>
</dbReference>
<accession>A0ABS8M5A8</accession>
<keyword evidence="7" id="KW-1185">Reference proteome</keyword>
<dbReference type="InterPro" id="IPR004710">
    <property type="entry name" value="Bilac:Na_transpt"/>
</dbReference>
<feature type="transmembrane region" description="Helical" evidence="5">
    <location>
        <begin position="170"/>
        <end position="188"/>
    </location>
</feature>